<keyword evidence="19" id="KW-1185">Reference proteome</keyword>
<dbReference type="GO" id="GO:0006366">
    <property type="term" value="P:transcription by RNA polymerase II"/>
    <property type="evidence" value="ECO:0007669"/>
    <property type="project" value="UniProtKB-ARBA"/>
</dbReference>
<sequence length="1403" mass="159037">MASVQPSPVAGMPGQLSANLTREYVQQTFARFNQMRQNGVPETDPEYIKARNILEAVQKRNAVQKQRMQQQQQQLLQQQQQRQQGLLDQQSLQKNGAPNGMSSAGVSGAPRDGTTTASAPVANGPAPGLQTATANAQTPAGEGQTPTSASNAGPAPFTPEQVALLRRQIQAFKHLSKGVPLSQGILQGLGLGGAQAKKPQTTAEAISAANQIINNAARASSTPGAVAGGPVKSAGIIPRQPETFEDPWGNFNLKPNLTYIDHTYRVNRPYLASVMPLGVNIREANEVRETIKFNRMSARKAELEQISANIGSWDTSKSDTPEDNGKAKLALLIEQKALNLVEKQRKLRKLISREMIHSDNLAMTANRSLYRRLKKQSLREARITEKLEKQQRDARETKEKKKHHDFIEAIRKHRGELHEAGAAQRQRLQKLGRLMITTHQNIEKEEQKRVERTAKQRLQALKANDEETYLKLLGQAKDTRISHLLKQTDGFLKQLSASVKQQQRNHADRYRLGNMPEEESSEESSDDESGDESAPGKKRTDYYEIAHRIKEEITAQSSNLVGGTLKEYQLKGLQWMISLYNNNLNGILADEMGLGKTIQTISLITYLIEKKQQPGPYLVIVPLSTLTNWNNEFEKWAPSVQKIVYKGPPNQRKQYQQQIRYQQFQVLLTTYEFIIKDRPILSKIKWVHMIVDEGHRMKNANSKLSSTITQYYTTRYRLILTGTPLQNNLTELWAMLNFVLPTIFKSAKSFDEWFNTPFANTGGQDKMELTEEEQLLVIRRLHKVLRPFLLRRLKKDVEKDLPDKTERVIKCTFSSLQAKLYKQLVTHNKLMVSDGKGGKTGMRGLSNMLMQLRKICNHPFVFEEVEDQINPGRGTNDLLWRTAGKFELLDRILPKFKATGHRVLIFFQMTQIMNIFEDFLRLKGLAYLRLDGSTKADDRSDLLKLFNAPDSPYFCFLLSTRAGGLGLNLQTADTVIIYDSDWNPFQDLQAQDRAHRIGQKNEVRILRLITSNSVEEKILERANFKLDMDGKVIQAGKFDNKSTNEERDAMLRIMLESAEAADNLEQEEMDDDDLNMIMMRSEEELAVFQKIDQDRLANDPYGPGKKFPRLLGESELPEIYMNDDNPVVEEIEEANFGRGARERTRVKYDDGLTEEQWLEAVDNDDDTIEAAIARKEAKIARRNKNKAARLGLDESPAPSRDSSEEPMPKKRGRKPKAEKRKADEASLDGEPAPRKRGRPTPAKVPETLSPEDRALLQKIVNSVYETLNDLEEESNDPDIRPRGIIDPFIELPDKYDWPDYYHIIKNPICMNQIKRKINRKEYQSLKEFRRDIATLCNNCRTYNEDTSILYQDANLIEKTCVEELRKETKDHPSMQGWDDEEGSTNGVAAGGVSGAGTPALGGV</sequence>
<dbReference type="InterPro" id="IPR001650">
    <property type="entry name" value="Helicase_C-like"/>
</dbReference>
<dbReference type="PROSITE" id="PS51666">
    <property type="entry name" value="QLQ"/>
    <property type="match status" value="1"/>
</dbReference>
<dbReference type="Gene3D" id="1.20.5.170">
    <property type="match status" value="1"/>
</dbReference>
<evidence type="ECO:0000256" key="8">
    <source>
        <dbReference type="ARBA" id="ARBA00023163"/>
    </source>
</evidence>
<dbReference type="Gene3D" id="3.40.50.300">
    <property type="entry name" value="P-loop containing nucleotide triphosphate hydrolases"/>
    <property type="match status" value="1"/>
</dbReference>
<dbReference type="PROSITE" id="PS51192">
    <property type="entry name" value="HELICASE_ATP_BIND_1"/>
    <property type="match status" value="1"/>
</dbReference>
<keyword evidence="5" id="KW-0067">ATP-binding</keyword>
<dbReference type="Pfam" id="PF14619">
    <property type="entry name" value="SnAC"/>
    <property type="match status" value="1"/>
</dbReference>
<dbReference type="GO" id="GO:0016787">
    <property type="term" value="F:hydrolase activity"/>
    <property type="evidence" value="ECO:0007669"/>
    <property type="project" value="UniProtKB-KW"/>
</dbReference>
<evidence type="ECO:0000256" key="5">
    <source>
        <dbReference type="ARBA" id="ARBA00022840"/>
    </source>
</evidence>
<evidence type="ECO:0000256" key="2">
    <source>
        <dbReference type="ARBA" id="ARBA00022741"/>
    </source>
</evidence>
<feature type="compositionally biased region" description="Gly residues" evidence="12">
    <location>
        <begin position="1388"/>
        <end position="1403"/>
    </location>
</feature>
<dbReference type="PROSITE" id="PS51194">
    <property type="entry name" value="HELICASE_CTER"/>
    <property type="match status" value="1"/>
</dbReference>
<dbReference type="PROSITE" id="PS50014">
    <property type="entry name" value="BROMODOMAIN_2"/>
    <property type="match status" value="1"/>
</dbReference>
<dbReference type="GO" id="GO:0042393">
    <property type="term" value="F:histone binding"/>
    <property type="evidence" value="ECO:0007669"/>
    <property type="project" value="InterPro"/>
</dbReference>
<dbReference type="Pfam" id="PF00271">
    <property type="entry name" value="Helicase_C"/>
    <property type="match status" value="1"/>
</dbReference>
<dbReference type="EMBL" id="ML986507">
    <property type="protein sequence ID" value="KAF2273820.1"/>
    <property type="molecule type" value="Genomic_DNA"/>
</dbReference>
<evidence type="ECO:0000259" key="16">
    <source>
        <dbReference type="PROSITE" id="PS51204"/>
    </source>
</evidence>
<evidence type="ECO:0000256" key="10">
    <source>
        <dbReference type="PROSITE-ProRule" id="PRU00035"/>
    </source>
</evidence>
<feature type="region of interest" description="Disordered" evidence="12">
    <location>
        <begin position="1187"/>
        <end position="1252"/>
    </location>
</feature>
<dbReference type="InterPro" id="IPR014012">
    <property type="entry name" value="HSA_dom"/>
</dbReference>
<feature type="domain" description="Bromo" evidence="13">
    <location>
        <begin position="1280"/>
        <end position="1350"/>
    </location>
</feature>
<feature type="domain" description="QLQ" evidence="17">
    <location>
        <begin position="156"/>
        <end position="191"/>
    </location>
</feature>
<dbReference type="PRINTS" id="PR00503">
    <property type="entry name" value="BROMODOMAIN"/>
</dbReference>
<evidence type="ECO:0000256" key="12">
    <source>
        <dbReference type="SAM" id="MobiDB-lite"/>
    </source>
</evidence>
<dbReference type="InterPro" id="IPR036427">
    <property type="entry name" value="Bromodomain-like_sf"/>
</dbReference>
<dbReference type="GO" id="GO:0005634">
    <property type="term" value="C:nucleus"/>
    <property type="evidence" value="ECO:0007669"/>
    <property type="project" value="UniProtKB-SubCell"/>
</dbReference>
<dbReference type="SMART" id="SM01314">
    <property type="entry name" value="SnAC"/>
    <property type="match status" value="1"/>
</dbReference>
<dbReference type="SMART" id="SM00951">
    <property type="entry name" value="QLQ"/>
    <property type="match status" value="1"/>
</dbReference>
<keyword evidence="4" id="KW-0347">Helicase</keyword>
<feature type="region of interest" description="Disordered" evidence="12">
    <location>
        <begin position="92"/>
        <end position="157"/>
    </location>
</feature>
<dbReference type="Pfam" id="PF07529">
    <property type="entry name" value="HSA"/>
    <property type="match status" value="1"/>
</dbReference>
<keyword evidence="3" id="KW-0378">Hydrolase</keyword>
<dbReference type="PANTHER" id="PTHR10799">
    <property type="entry name" value="SNF2/RAD54 HELICASE FAMILY"/>
    <property type="match status" value="1"/>
</dbReference>
<dbReference type="InterPro" id="IPR000330">
    <property type="entry name" value="SNF2_N"/>
</dbReference>
<dbReference type="GO" id="GO:0005524">
    <property type="term" value="F:ATP binding"/>
    <property type="evidence" value="ECO:0007669"/>
    <property type="project" value="UniProtKB-KW"/>
</dbReference>
<dbReference type="GO" id="GO:0004386">
    <property type="term" value="F:helicase activity"/>
    <property type="evidence" value="ECO:0007669"/>
    <property type="project" value="UniProtKB-KW"/>
</dbReference>
<dbReference type="Gene3D" id="3.40.50.10810">
    <property type="entry name" value="Tandem AAA-ATPase domain"/>
    <property type="match status" value="1"/>
</dbReference>
<feature type="domain" description="Helicase ATP-binding" evidence="14">
    <location>
        <begin position="577"/>
        <end position="742"/>
    </location>
</feature>
<keyword evidence="7 10" id="KW-0103">Bromodomain</keyword>
<keyword evidence="8" id="KW-0804">Transcription</keyword>
<dbReference type="GO" id="GO:0006338">
    <property type="term" value="P:chromatin remodeling"/>
    <property type="evidence" value="ECO:0007669"/>
    <property type="project" value="UniProtKB-ARBA"/>
</dbReference>
<dbReference type="SUPFAM" id="SSF52540">
    <property type="entry name" value="P-loop containing nucleoside triphosphate hydrolases"/>
    <property type="match status" value="2"/>
</dbReference>
<reference evidence="18" key="1">
    <citation type="journal article" date="2020" name="Stud. Mycol.">
        <title>101 Dothideomycetes genomes: a test case for predicting lifestyles and emergence of pathogens.</title>
        <authorList>
            <person name="Haridas S."/>
            <person name="Albert R."/>
            <person name="Binder M."/>
            <person name="Bloem J."/>
            <person name="Labutti K."/>
            <person name="Salamov A."/>
            <person name="Andreopoulos B."/>
            <person name="Baker S."/>
            <person name="Barry K."/>
            <person name="Bills G."/>
            <person name="Bluhm B."/>
            <person name="Cannon C."/>
            <person name="Castanera R."/>
            <person name="Culley D."/>
            <person name="Daum C."/>
            <person name="Ezra D."/>
            <person name="Gonzalez J."/>
            <person name="Henrissat B."/>
            <person name="Kuo A."/>
            <person name="Liang C."/>
            <person name="Lipzen A."/>
            <person name="Lutzoni F."/>
            <person name="Magnuson J."/>
            <person name="Mondo S."/>
            <person name="Nolan M."/>
            <person name="Ohm R."/>
            <person name="Pangilinan J."/>
            <person name="Park H.-J."/>
            <person name="Ramirez L."/>
            <person name="Alfaro M."/>
            <person name="Sun H."/>
            <person name="Tritt A."/>
            <person name="Yoshinaga Y."/>
            <person name="Zwiers L.-H."/>
            <person name="Turgeon B."/>
            <person name="Goodwin S."/>
            <person name="Spatafora J."/>
            <person name="Crous P."/>
            <person name="Grigoriev I."/>
        </authorList>
    </citation>
    <scope>NUCLEOTIDE SEQUENCE</scope>
    <source>
        <strain evidence="18">CBS 379.55</strain>
    </source>
</reference>
<evidence type="ECO:0000313" key="19">
    <source>
        <dbReference type="Proteomes" id="UP000800097"/>
    </source>
</evidence>
<dbReference type="InterPro" id="IPR038718">
    <property type="entry name" value="SNF2-like_sf"/>
</dbReference>
<dbReference type="InterPro" id="IPR014978">
    <property type="entry name" value="Gln-Leu-Gln_QLQ"/>
</dbReference>
<evidence type="ECO:0000259" key="15">
    <source>
        <dbReference type="PROSITE" id="PS51194"/>
    </source>
</evidence>
<dbReference type="Pfam" id="PF00439">
    <property type="entry name" value="Bromodomain"/>
    <property type="match status" value="1"/>
</dbReference>
<dbReference type="SUPFAM" id="SSF47370">
    <property type="entry name" value="Bromodomain"/>
    <property type="match status" value="1"/>
</dbReference>
<feature type="domain" description="Helicase C-terminal" evidence="15">
    <location>
        <begin position="888"/>
        <end position="1039"/>
    </location>
</feature>
<dbReference type="PROSITE" id="PS51204">
    <property type="entry name" value="HSA"/>
    <property type="match status" value="1"/>
</dbReference>
<dbReference type="CDD" id="cd18793">
    <property type="entry name" value="SF2_C_SNF"/>
    <property type="match status" value="1"/>
</dbReference>
<evidence type="ECO:0000256" key="4">
    <source>
        <dbReference type="ARBA" id="ARBA00022806"/>
    </source>
</evidence>
<dbReference type="RefSeq" id="XP_033651359.1">
    <property type="nucleotide sequence ID" value="XM_033796508.1"/>
</dbReference>
<keyword evidence="9" id="KW-0539">Nucleus</keyword>
<keyword evidence="6" id="KW-0805">Transcription regulation</keyword>
<dbReference type="InterPro" id="IPR001487">
    <property type="entry name" value="Bromodomain"/>
</dbReference>
<feature type="compositionally biased region" description="Polar residues" evidence="12">
    <location>
        <begin position="130"/>
        <end position="151"/>
    </location>
</feature>
<dbReference type="InterPro" id="IPR027417">
    <property type="entry name" value="P-loop_NTPase"/>
</dbReference>
<feature type="compositionally biased region" description="Basic residues" evidence="12">
    <location>
        <begin position="1209"/>
        <end position="1219"/>
    </location>
</feature>
<dbReference type="GeneID" id="54549683"/>
<evidence type="ECO:0000259" key="17">
    <source>
        <dbReference type="PROSITE" id="PS51666"/>
    </source>
</evidence>
<gene>
    <name evidence="18" type="ORF">EI97DRAFT_403540</name>
</gene>
<feature type="compositionally biased region" description="Polar residues" evidence="12">
    <location>
        <begin position="94"/>
        <end position="105"/>
    </location>
</feature>
<dbReference type="FunFam" id="3.40.50.10810:FF:000008">
    <property type="entry name" value="Chromatin structure-remodeling complex subunit snf21"/>
    <property type="match status" value="1"/>
</dbReference>
<feature type="region of interest" description="Disordered" evidence="12">
    <location>
        <begin position="497"/>
        <end position="539"/>
    </location>
</feature>
<dbReference type="GO" id="GO:0006355">
    <property type="term" value="P:regulation of DNA-templated transcription"/>
    <property type="evidence" value="ECO:0007669"/>
    <property type="project" value="InterPro"/>
</dbReference>
<proteinExistence type="predicted"/>
<feature type="region of interest" description="Disordered" evidence="12">
    <location>
        <begin position="1367"/>
        <end position="1403"/>
    </location>
</feature>
<dbReference type="FunFam" id="1.20.5.170:FF:000072">
    <property type="entry name" value="Putative chromatin structure-remodeling complex subunit snf21"/>
    <property type="match status" value="1"/>
</dbReference>
<evidence type="ECO:0000256" key="11">
    <source>
        <dbReference type="SAM" id="Coils"/>
    </source>
</evidence>
<dbReference type="Pfam" id="PF08880">
    <property type="entry name" value="QLQ"/>
    <property type="match status" value="1"/>
</dbReference>
<dbReference type="SMART" id="SM00487">
    <property type="entry name" value="DEXDc"/>
    <property type="match status" value="1"/>
</dbReference>
<evidence type="ECO:0000256" key="6">
    <source>
        <dbReference type="ARBA" id="ARBA00023015"/>
    </source>
</evidence>
<dbReference type="FunFam" id="1.20.920.10:FF:000052">
    <property type="entry name" value="Chromatin structure-remodeling complex subunit snf21"/>
    <property type="match status" value="1"/>
</dbReference>
<dbReference type="SMART" id="SM00297">
    <property type="entry name" value="BROMO"/>
    <property type="match status" value="1"/>
</dbReference>
<name>A0A6A6JB26_WESOR</name>
<evidence type="ECO:0000259" key="14">
    <source>
        <dbReference type="PROSITE" id="PS51192"/>
    </source>
</evidence>
<protein>
    <submittedName>
        <fullName evidence="18">Uncharacterized protein</fullName>
    </submittedName>
</protein>
<feature type="domain" description="HSA" evidence="16">
    <location>
        <begin position="391"/>
        <end position="463"/>
    </location>
</feature>
<dbReference type="FunFam" id="3.40.50.300:FF:000843">
    <property type="entry name" value="Chromatin structure-remodeling complex subunit snf21"/>
    <property type="match status" value="1"/>
</dbReference>
<evidence type="ECO:0000256" key="1">
    <source>
        <dbReference type="ARBA" id="ARBA00004123"/>
    </source>
</evidence>
<accession>A0A6A6JB26</accession>
<evidence type="ECO:0000256" key="9">
    <source>
        <dbReference type="ARBA" id="ARBA00023242"/>
    </source>
</evidence>
<feature type="compositionally biased region" description="Acidic residues" evidence="12">
    <location>
        <begin position="516"/>
        <end position="531"/>
    </location>
</feature>
<dbReference type="CDD" id="cd17996">
    <property type="entry name" value="DEXHc_SMARCA2_SMARCA4"/>
    <property type="match status" value="1"/>
</dbReference>
<feature type="coiled-coil region" evidence="11">
    <location>
        <begin position="54"/>
        <end position="81"/>
    </location>
</feature>
<evidence type="ECO:0000259" key="13">
    <source>
        <dbReference type="PROSITE" id="PS50014"/>
    </source>
</evidence>
<dbReference type="Gene3D" id="1.20.920.10">
    <property type="entry name" value="Bromodomain-like"/>
    <property type="match status" value="1"/>
</dbReference>
<dbReference type="OrthoDB" id="5857104at2759"/>
<dbReference type="SMART" id="SM00490">
    <property type="entry name" value="HELICc"/>
    <property type="match status" value="1"/>
</dbReference>
<evidence type="ECO:0000256" key="3">
    <source>
        <dbReference type="ARBA" id="ARBA00022801"/>
    </source>
</evidence>
<keyword evidence="11" id="KW-0175">Coiled coil</keyword>
<comment type="subcellular location">
    <subcellularLocation>
        <location evidence="1">Nucleus</location>
    </subcellularLocation>
</comment>
<evidence type="ECO:0000256" key="7">
    <source>
        <dbReference type="ARBA" id="ARBA00023117"/>
    </source>
</evidence>
<dbReference type="InterPro" id="IPR014001">
    <property type="entry name" value="Helicase_ATP-bd"/>
</dbReference>
<dbReference type="Proteomes" id="UP000800097">
    <property type="component" value="Unassembled WGS sequence"/>
</dbReference>
<dbReference type="Pfam" id="PF00176">
    <property type="entry name" value="SNF2-rel_dom"/>
    <property type="match status" value="1"/>
</dbReference>
<evidence type="ECO:0000313" key="18">
    <source>
        <dbReference type="EMBL" id="KAF2273820.1"/>
    </source>
</evidence>
<keyword evidence="2" id="KW-0547">Nucleotide-binding</keyword>
<organism evidence="18 19">
    <name type="scientific">Westerdykella ornata</name>
    <dbReference type="NCBI Taxonomy" id="318751"/>
    <lineage>
        <taxon>Eukaryota</taxon>
        <taxon>Fungi</taxon>
        <taxon>Dikarya</taxon>
        <taxon>Ascomycota</taxon>
        <taxon>Pezizomycotina</taxon>
        <taxon>Dothideomycetes</taxon>
        <taxon>Pleosporomycetidae</taxon>
        <taxon>Pleosporales</taxon>
        <taxon>Sporormiaceae</taxon>
        <taxon>Westerdykella</taxon>
    </lineage>
</organism>
<dbReference type="InterPro" id="IPR049730">
    <property type="entry name" value="SNF2/RAD54-like_C"/>
</dbReference>
<dbReference type="InterPro" id="IPR029295">
    <property type="entry name" value="SnAC"/>
</dbReference>